<proteinExistence type="inferred from homology"/>
<protein>
    <recommendedName>
        <fullName evidence="7">Disease resistance N-terminal domain-containing protein</fullName>
    </recommendedName>
</protein>
<keyword evidence="5" id="KW-0611">Plant defense</keyword>
<sequence>MAGSIFAISIAKLKELMTQEQHNLKGAEEKLRSLMEELEHALPFVQKASENRAKNDDNTNNRVNQLISASYDAEDAIEVYLLKMKHGRLDRILLAALITSIAGLSIDCKTKSMTSREGLLRVL</sequence>
<name>A0AAV9CWS7_ACOCL</name>
<evidence type="ECO:0000313" key="9">
    <source>
        <dbReference type="Proteomes" id="UP001180020"/>
    </source>
</evidence>
<comment type="caution">
    <text evidence="8">The sequence shown here is derived from an EMBL/GenBank/DDBJ whole genome shotgun (WGS) entry which is preliminary data.</text>
</comment>
<dbReference type="Proteomes" id="UP001180020">
    <property type="component" value="Unassembled WGS sequence"/>
</dbReference>
<keyword evidence="9" id="KW-1185">Reference proteome</keyword>
<evidence type="ECO:0000256" key="5">
    <source>
        <dbReference type="ARBA" id="ARBA00022821"/>
    </source>
</evidence>
<evidence type="ECO:0000256" key="4">
    <source>
        <dbReference type="ARBA" id="ARBA00022741"/>
    </source>
</evidence>
<evidence type="ECO:0000259" key="7">
    <source>
        <dbReference type="Pfam" id="PF18052"/>
    </source>
</evidence>
<evidence type="ECO:0000313" key="8">
    <source>
        <dbReference type="EMBL" id="KAK1293397.1"/>
    </source>
</evidence>
<comment type="similarity">
    <text evidence="1">Belongs to the disease resistance NB-LRR family.</text>
</comment>
<reference evidence="8" key="2">
    <citation type="submission" date="2023-06" db="EMBL/GenBank/DDBJ databases">
        <authorList>
            <person name="Ma L."/>
            <person name="Liu K.-W."/>
            <person name="Li Z."/>
            <person name="Hsiao Y.-Y."/>
            <person name="Qi Y."/>
            <person name="Fu T."/>
            <person name="Tang G."/>
            <person name="Zhang D."/>
            <person name="Sun W.-H."/>
            <person name="Liu D.-K."/>
            <person name="Li Y."/>
            <person name="Chen G.-Z."/>
            <person name="Liu X.-D."/>
            <person name="Liao X.-Y."/>
            <person name="Jiang Y.-T."/>
            <person name="Yu X."/>
            <person name="Hao Y."/>
            <person name="Huang J."/>
            <person name="Zhao X.-W."/>
            <person name="Ke S."/>
            <person name="Chen Y.-Y."/>
            <person name="Wu W.-L."/>
            <person name="Hsu J.-L."/>
            <person name="Lin Y.-F."/>
            <person name="Huang M.-D."/>
            <person name="Li C.-Y."/>
            <person name="Huang L."/>
            <person name="Wang Z.-W."/>
            <person name="Zhao X."/>
            <person name="Zhong W.-Y."/>
            <person name="Peng D.-H."/>
            <person name="Ahmad S."/>
            <person name="Lan S."/>
            <person name="Zhang J.-S."/>
            <person name="Tsai W.-C."/>
            <person name="Van De Peer Y."/>
            <person name="Liu Z.-J."/>
        </authorList>
    </citation>
    <scope>NUCLEOTIDE SEQUENCE</scope>
    <source>
        <strain evidence="8">CP</strain>
        <tissue evidence="8">Leaves</tissue>
    </source>
</reference>
<dbReference type="Pfam" id="PF18052">
    <property type="entry name" value="Rx_N"/>
    <property type="match status" value="1"/>
</dbReference>
<dbReference type="GO" id="GO:0006952">
    <property type="term" value="P:defense response"/>
    <property type="evidence" value="ECO:0007669"/>
    <property type="project" value="UniProtKB-KW"/>
</dbReference>
<keyword evidence="4" id="KW-0547">Nucleotide-binding</keyword>
<feature type="coiled-coil region" evidence="6">
    <location>
        <begin position="10"/>
        <end position="37"/>
    </location>
</feature>
<keyword evidence="6" id="KW-0175">Coiled coil</keyword>
<dbReference type="AlphaFoldDB" id="A0AAV9CWS7"/>
<accession>A0AAV9CWS7</accession>
<evidence type="ECO:0000256" key="1">
    <source>
        <dbReference type="ARBA" id="ARBA00008894"/>
    </source>
</evidence>
<evidence type="ECO:0000256" key="6">
    <source>
        <dbReference type="SAM" id="Coils"/>
    </source>
</evidence>
<evidence type="ECO:0000256" key="2">
    <source>
        <dbReference type="ARBA" id="ARBA00022614"/>
    </source>
</evidence>
<dbReference type="EMBL" id="JAUJYO010000017">
    <property type="protein sequence ID" value="KAK1293397.1"/>
    <property type="molecule type" value="Genomic_DNA"/>
</dbReference>
<dbReference type="Gene3D" id="1.20.5.4130">
    <property type="match status" value="1"/>
</dbReference>
<keyword evidence="2" id="KW-0433">Leucine-rich repeat</keyword>
<feature type="domain" description="Disease resistance N-terminal" evidence="7">
    <location>
        <begin position="10"/>
        <end position="88"/>
    </location>
</feature>
<reference evidence="8" key="1">
    <citation type="journal article" date="2023" name="Nat. Commun.">
        <title>Diploid and tetraploid genomes of Acorus and the evolution of monocots.</title>
        <authorList>
            <person name="Ma L."/>
            <person name="Liu K.W."/>
            <person name="Li Z."/>
            <person name="Hsiao Y.Y."/>
            <person name="Qi Y."/>
            <person name="Fu T."/>
            <person name="Tang G.D."/>
            <person name="Zhang D."/>
            <person name="Sun W.H."/>
            <person name="Liu D.K."/>
            <person name="Li Y."/>
            <person name="Chen G.Z."/>
            <person name="Liu X.D."/>
            <person name="Liao X.Y."/>
            <person name="Jiang Y.T."/>
            <person name="Yu X."/>
            <person name="Hao Y."/>
            <person name="Huang J."/>
            <person name="Zhao X.W."/>
            <person name="Ke S."/>
            <person name="Chen Y.Y."/>
            <person name="Wu W.L."/>
            <person name="Hsu J.L."/>
            <person name="Lin Y.F."/>
            <person name="Huang M.D."/>
            <person name="Li C.Y."/>
            <person name="Huang L."/>
            <person name="Wang Z.W."/>
            <person name="Zhao X."/>
            <person name="Zhong W.Y."/>
            <person name="Peng D.H."/>
            <person name="Ahmad S."/>
            <person name="Lan S."/>
            <person name="Zhang J.S."/>
            <person name="Tsai W.C."/>
            <person name="Van de Peer Y."/>
            <person name="Liu Z.J."/>
        </authorList>
    </citation>
    <scope>NUCLEOTIDE SEQUENCE</scope>
    <source>
        <strain evidence="8">CP</strain>
    </source>
</reference>
<dbReference type="GO" id="GO:0000166">
    <property type="term" value="F:nucleotide binding"/>
    <property type="evidence" value="ECO:0007669"/>
    <property type="project" value="UniProtKB-KW"/>
</dbReference>
<keyword evidence="3" id="KW-0677">Repeat</keyword>
<organism evidence="8 9">
    <name type="scientific">Acorus calamus</name>
    <name type="common">Sweet flag</name>
    <dbReference type="NCBI Taxonomy" id="4465"/>
    <lineage>
        <taxon>Eukaryota</taxon>
        <taxon>Viridiplantae</taxon>
        <taxon>Streptophyta</taxon>
        <taxon>Embryophyta</taxon>
        <taxon>Tracheophyta</taxon>
        <taxon>Spermatophyta</taxon>
        <taxon>Magnoliopsida</taxon>
        <taxon>Liliopsida</taxon>
        <taxon>Acoraceae</taxon>
        <taxon>Acorus</taxon>
    </lineage>
</organism>
<gene>
    <name evidence="8" type="ORF">QJS10_CPB17g00316</name>
</gene>
<dbReference type="InterPro" id="IPR041118">
    <property type="entry name" value="Rx_N"/>
</dbReference>
<evidence type="ECO:0000256" key="3">
    <source>
        <dbReference type="ARBA" id="ARBA00022737"/>
    </source>
</evidence>